<protein>
    <submittedName>
        <fullName evidence="1">Uncharacterized protein</fullName>
    </submittedName>
</protein>
<reference evidence="1" key="2">
    <citation type="journal article" date="2015" name="Fish Shellfish Immunol.">
        <title>Early steps in the European eel (Anguilla anguilla)-Vibrio vulnificus interaction in the gills: Role of the RtxA13 toxin.</title>
        <authorList>
            <person name="Callol A."/>
            <person name="Pajuelo D."/>
            <person name="Ebbesson L."/>
            <person name="Teles M."/>
            <person name="MacKenzie S."/>
            <person name="Amaro C."/>
        </authorList>
    </citation>
    <scope>NUCLEOTIDE SEQUENCE</scope>
</reference>
<dbReference type="EMBL" id="GBXM01089062">
    <property type="protein sequence ID" value="JAH19515.1"/>
    <property type="molecule type" value="Transcribed_RNA"/>
</dbReference>
<name>A0A0E9QTC7_ANGAN</name>
<sequence length="31" mass="3602">MVISNCLKQNDIIVSLWVSKAQPLRRKGKYL</sequence>
<proteinExistence type="predicted"/>
<evidence type="ECO:0000313" key="1">
    <source>
        <dbReference type="EMBL" id="JAH19515.1"/>
    </source>
</evidence>
<accession>A0A0E9QTC7</accession>
<reference evidence="1" key="1">
    <citation type="submission" date="2014-11" db="EMBL/GenBank/DDBJ databases">
        <authorList>
            <person name="Amaro Gonzalez C."/>
        </authorList>
    </citation>
    <scope>NUCLEOTIDE SEQUENCE</scope>
</reference>
<organism evidence="1">
    <name type="scientific">Anguilla anguilla</name>
    <name type="common">European freshwater eel</name>
    <name type="synonym">Muraena anguilla</name>
    <dbReference type="NCBI Taxonomy" id="7936"/>
    <lineage>
        <taxon>Eukaryota</taxon>
        <taxon>Metazoa</taxon>
        <taxon>Chordata</taxon>
        <taxon>Craniata</taxon>
        <taxon>Vertebrata</taxon>
        <taxon>Euteleostomi</taxon>
        <taxon>Actinopterygii</taxon>
        <taxon>Neopterygii</taxon>
        <taxon>Teleostei</taxon>
        <taxon>Anguilliformes</taxon>
        <taxon>Anguillidae</taxon>
        <taxon>Anguilla</taxon>
    </lineage>
</organism>
<dbReference type="AlphaFoldDB" id="A0A0E9QTC7"/>